<name>A0A151H778_TOXGO</name>
<reference evidence="2" key="1">
    <citation type="submission" date="2016-03" db="EMBL/GenBank/DDBJ databases">
        <authorList>
            <person name="Sibley D."/>
            <person name="Venepally P."/>
            <person name="Karamycheva S."/>
            <person name="Hadjithomas M."/>
            <person name="Khan A."/>
            <person name="Brunk B."/>
            <person name="Roos D."/>
            <person name="Caler E."/>
            <person name="Lorenzi H."/>
        </authorList>
    </citation>
    <scope>NUCLEOTIDE SEQUENCE [LARGE SCALE GENOMIC DNA]</scope>
    <source>
        <strain evidence="2">TgCatPRC2</strain>
    </source>
</reference>
<dbReference type="AlphaFoldDB" id="A0A151H778"/>
<organism evidence="1 2">
    <name type="scientific">Toxoplasma gondii TgCatPRC2</name>
    <dbReference type="NCBI Taxonomy" id="1130821"/>
    <lineage>
        <taxon>Eukaryota</taxon>
        <taxon>Sar</taxon>
        <taxon>Alveolata</taxon>
        <taxon>Apicomplexa</taxon>
        <taxon>Conoidasida</taxon>
        <taxon>Coccidia</taxon>
        <taxon>Eucoccidiorida</taxon>
        <taxon>Eimeriorina</taxon>
        <taxon>Sarcocystidae</taxon>
        <taxon>Toxoplasma</taxon>
    </lineage>
</organism>
<keyword evidence="1" id="KW-0489">Methyltransferase</keyword>
<dbReference type="EMBL" id="AHZP02002033">
    <property type="protein sequence ID" value="KYK65225.1"/>
    <property type="molecule type" value="Genomic_DNA"/>
</dbReference>
<evidence type="ECO:0000313" key="1">
    <source>
        <dbReference type="EMBL" id="KYK65225.1"/>
    </source>
</evidence>
<keyword evidence="1" id="KW-0808">Transferase</keyword>
<sequence length="102" mass="11802">MEQMQRPENLSLFRRYVNDRRTWSFRVKAFGKSLSVEEQREKMNFFAPLFSGKEKVSLEHPDVTLALAEVRQPISGQQGLGQQPSQLLSSHCAFFLNIQNTD</sequence>
<dbReference type="VEuPathDB" id="ToxoDB:TGPRC2_426030"/>
<comment type="caution">
    <text evidence="1">The sequence shown here is derived from an EMBL/GenBank/DDBJ whole genome shotgun (WGS) entry which is preliminary data.</text>
</comment>
<dbReference type="GO" id="GO:0032259">
    <property type="term" value="P:methylation"/>
    <property type="evidence" value="ECO:0007669"/>
    <property type="project" value="UniProtKB-KW"/>
</dbReference>
<protein>
    <submittedName>
        <fullName evidence="1">Putative methyltransferase-like protein</fullName>
    </submittedName>
</protein>
<accession>A0A151H778</accession>
<evidence type="ECO:0000313" key="2">
    <source>
        <dbReference type="Proteomes" id="UP000075225"/>
    </source>
</evidence>
<gene>
    <name evidence="1" type="ORF">TGPRC2_426030</name>
</gene>
<dbReference type="Proteomes" id="UP000075225">
    <property type="component" value="Unassembled WGS sequence"/>
</dbReference>
<proteinExistence type="predicted"/>
<dbReference type="GO" id="GO:0008168">
    <property type="term" value="F:methyltransferase activity"/>
    <property type="evidence" value="ECO:0007669"/>
    <property type="project" value="UniProtKB-KW"/>
</dbReference>